<dbReference type="Proteomes" id="UP000032232">
    <property type="component" value="Unassembled WGS sequence"/>
</dbReference>
<dbReference type="STRING" id="935700.jaqu_27270"/>
<dbReference type="GO" id="GO:0030313">
    <property type="term" value="C:cell envelope"/>
    <property type="evidence" value="ECO:0007669"/>
    <property type="project" value="UniProtKB-SubCell"/>
</dbReference>
<dbReference type="EMBL" id="JYFE01000049">
    <property type="protein sequence ID" value="KIT15480.1"/>
    <property type="molecule type" value="Genomic_DNA"/>
</dbReference>
<evidence type="ECO:0000259" key="2">
    <source>
        <dbReference type="Pfam" id="PF07940"/>
    </source>
</evidence>
<sequence length="572" mass="61037">MGSFVTDLTTRWRVARAAPGRGARSLVWQPHPRGVGSAHVGRRILGGTWHLTGQVVEGSDPWALKAPSLAFARALHGFGWLDDVMAVGDARARHAAQGWIAGWLRRYGRGRGPGWAPALAGRRLLRWLAHAPALLGDMDDRDQAAWFEAAYRHAGYLRRHARDAPAGLARMEAAVGLLYAGLVLEGMDGLREDATSVLAEGLRLDIAEDGGIASRNPEALLEMMTLLGWAVGALRDGGHEVPRALVWAQARAIPALRSLRHADGRLARFHGGSGGRDGQLDRVLAESGIRDRAEDGMAMGFLSVAHGRTSLIVDAAVPPRGEASASAHASTGAFELSSGAGPVIVSCGPGGAFGPDWHRAGRATAFHSTVEIEGASSSRIGPVEGGPGARYAPLIQGPTGVQVQRASKAGATTVILRHDGYARSHGLHHLRRLVLSTDGRRVQGEDALRAIGAADKDRFARVLDDGKPDGLTFHVRFHFHPDTSVELGMGGTAAAIELPTGETWVLRTGRPVSMRLDSSVHLDPARLSPRPAQQVVFTDRVLSYSATIDWTLTRTQEARDLPPSPAERPGRF</sequence>
<dbReference type="GO" id="GO:0016829">
    <property type="term" value="F:lyase activity"/>
    <property type="evidence" value="ECO:0007669"/>
    <property type="project" value="InterPro"/>
</dbReference>
<gene>
    <name evidence="3" type="ORF">jaqu_27270</name>
</gene>
<dbReference type="InterPro" id="IPR012480">
    <property type="entry name" value="Hepar_II_III_C"/>
</dbReference>
<evidence type="ECO:0000256" key="1">
    <source>
        <dbReference type="ARBA" id="ARBA00004196"/>
    </source>
</evidence>
<dbReference type="Gene3D" id="1.50.10.100">
    <property type="entry name" value="Chondroitin AC/alginate lyase"/>
    <property type="match status" value="1"/>
</dbReference>
<dbReference type="InterPro" id="IPR008929">
    <property type="entry name" value="Chondroitin_lyas"/>
</dbReference>
<evidence type="ECO:0000313" key="3">
    <source>
        <dbReference type="EMBL" id="KIT15480.1"/>
    </source>
</evidence>
<proteinExistence type="predicted"/>
<feature type="domain" description="Heparinase II/III-like C-terminal" evidence="2">
    <location>
        <begin position="293"/>
        <end position="551"/>
    </location>
</feature>
<dbReference type="AlphaFoldDB" id="A0A0D1EI09"/>
<dbReference type="OrthoDB" id="9787373at2"/>
<dbReference type="RefSeq" id="WP_043919527.1">
    <property type="nucleotide sequence ID" value="NZ_FZPF01000012.1"/>
</dbReference>
<accession>A0A0D1EI09</accession>
<evidence type="ECO:0000313" key="4">
    <source>
        <dbReference type="Proteomes" id="UP000032232"/>
    </source>
</evidence>
<keyword evidence="4" id="KW-1185">Reference proteome</keyword>
<protein>
    <submittedName>
        <fullName evidence="3">Heparinase II/III-like protein</fullName>
    </submittedName>
</protein>
<dbReference type="Pfam" id="PF07940">
    <property type="entry name" value="Hepar_II_III_C"/>
    <property type="match status" value="1"/>
</dbReference>
<comment type="subcellular location">
    <subcellularLocation>
        <location evidence="1">Cell envelope</location>
    </subcellularLocation>
</comment>
<name>A0A0D1EI09_9RHOB</name>
<dbReference type="Gene3D" id="2.70.98.70">
    <property type="match status" value="1"/>
</dbReference>
<dbReference type="PATRIC" id="fig|935700.4.peg.2821"/>
<organism evidence="3 4">
    <name type="scientific">Jannaschia aquimarina</name>
    <dbReference type="NCBI Taxonomy" id="935700"/>
    <lineage>
        <taxon>Bacteria</taxon>
        <taxon>Pseudomonadati</taxon>
        <taxon>Pseudomonadota</taxon>
        <taxon>Alphaproteobacteria</taxon>
        <taxon>Rhodobacterales</taxon>
        <taxon>Roseobacteraceae</taxon>
        <taxon>Jannaschia</taxon>
    </lineage>
</organism>
<comment type="caution">
    <text evidence="3">The sequence shown here is derived from an EMBL/GenBank/DDBJ whole genome shotgun (WGS) entry which is preliminary data.</text>
</comment>
<reference evidence="3 4" key="1">
    <citation type="submission" date="2015-02" db="EMBL/GenBank/DDBJ databases">
        <title>Genome Sequence of Jannaschia aquimarina DSM28248, a member of the Roseobacter clade.</title>
        <authorList>
            <person name="Voget S."/>
            <person name="Daniel R."/>
        </authorList>
    </citation>
    <scope>NUCLEOTIDE SEQUENCE [LARGE SCALE GENOMIC DNA]</scope>
    <source>
        <strain evidence="3 4">GSW-M26</strain>
    </source>
</reference>